<evidence type="ECO:0000313" key="2">
    <source>
        <dbReference type="EMBL" id="WVZ13866.1"/>
    </source>
</evidence>
<reference evidence="2 3" key="1">
    <citation type="journal article" date="2023" name="Life. Sci Alliance">
        <title>Evolutionary insights into 3D genome organization and epigenetic landscape of Vigna mungo.</title>
        <authorList>
            <person name="Junaid A."/>
            <person name="Singh B."/>
            <person name="Bhatia S."/>
        </authorList>
    </citation>
    <scope>NUCLEOTIDE SEQUENCE [LARGE SCALE GENOMIC DNA]</scope>
    <source>
        <strain evidence="2">Urdbean</strain>
    </source>
</reference>
<evidence type="ECO:0000256" key="1">
    <source>
        <dbReference type="SAM" id="MobiDB-lite"/>
    </source>
</evidence>
<organism evidence="2 3">
    <name type="scientific">Vigna mungo</name>
    <name type="common">Black gram</name>
    <name type="synonym">Phaseolus mungo</name>
    <dbReference type="NCBI Taxonomy" id="3915"/>
    <lineage>
        <taxon>Eukaryota</taxon>
        <taxon>Viridiplantae</taxon>
        <taxon>Streptophyta</taxon>
        <taxon>Embryophyta</taxon>
        <taxon>Tracheophyta</taxon>
        <taxon>Spermatophyta</taxon>
        <taxon>Magnoliopsida</taxon>
        <taxon>eudicotyledons</taxon>
        <taxon>Gunneridae</taxon>
        <taxon>Pentapetalae</taxon>
        <taxon>rosids</taxon>
        <taxon>fabids</taxon>
        <taxon>Fabales</taxon>
        <taxon>Fabaceae</taxon>
        <taxon>Papilionoideae</taxon>
        <taxon>50 kb inversion clade</taxon>
        <taxon>NPAAA clade</taxon>
        <taxon>indigoferoid/millettioid clade</taxon>
        <taxon>Phaseoleae</taxon>
        <taxon>Vigna</taxon>
    </lineage>
</organism>
<sequence>MTRICWEWFLREEDRGNPIIRATLNLDEGPIPEDDVHEFGMTREEGLMRTIEDNQRKMVEMNQELRTLAAMVGDGKEERKQPHFSEDGGTCGVDDDGEPDDGQPNDDEGDDGKAYEDVEIVRYIDAGGSMEEEKEDGEDVLDVAPLVGIVE</sequence>
<keyword evidence="3" id="KW-1185">Reference proteome</keyword>
<accession>A0AAQ3NS10</accession>
<proteinExistence type="predicted"/>
<feature type="compositionally biased region" description="Basic and acidic residues" evidence="1">
    <location>
        <begin position="74"/>
        <end position="86"/>
    </location>
</feature>
<protein>
    <submittedName>
        <fullName evidence="2">Uncharacterized protein</fullName>
    </submittedName>
</protein>
<evidence type="ECO:0000313" key="3">
    <source>
        <dbReference type="Proteomes" id="UP001374535"/>
    </source>
</evidence>
<gene>
    <name evidence="2" type="ORF">V8G54_011432</name>
</gene>
<dbReference type="EMBL" id="CP144697">
    <property type="protein sequence ID" value="WVZ13866.1"/>
    <property type="molecule type" value="Genomic_DNA"/>
</dbReference>
<feature type="compositionally biased region" description="Acidic residues" evidence="1">
    <location>
        <begin position="93"/>
        <end position="110"/>
    </location>
</feature>
<name>A0AAQ3NS10_VIGMU</name>
<dbReference type="Proteomes" id="UP001374535">
    <property type="component" value="Chromosome 4"/>
</dbReference>
<dbReference type="AlphaFoldDB" id="A0AAQ3NS10"/>
<feature type="region of interest" description="Disordered" evidence="1">
    <location>
        <begin position="73"/>
        <end position="117"/>
    </location>
</feature>